<feature type="transmembrane region" description="Helical" evidence="6">
    <location>
        <begin position="46"/>
        <end position="64"/>
    </location>
</feature>
<reference evidence="7" key="1">
    <citation type="submission" date="2023-12" db="EMBL/GenBank/DDBJ databases">
        <title>Fervidustalea candida gen. nov., sp. nov., a novel member of the family Paenibacillaceae isolated from a geothermal area.</title>
        <authorList>
            <person name="Li W.-J."/>
            <person name="Jiao J.-Y."/>
            <person name="Chen Y."/>
        </authorList>
    </citation>
    <scope>NUCLEOTIDE SEQUENCE</scope>
    <source>
        <strain evidence="7">SYSU GA230002</strain>
    </source>
</reference>
<keyword evidence="5 6" id="KW-0472">Membrane</keyword>
<evidence type="ECO:0000313" key="7">
    <source>
        <dbReference type="EMBL" id="MEB3100265.1"/>
    </source>
</evidence>
<evidence type="ECO:0000256" key="2">
    <source>
        <dbReference type="ARBA" id="ARBA00009012"/>
    </source>
</evidence>
<dbReference type="Pfam" id="PF01940">
    <property type="entry name" value="DUF92"/>
    <property type="match status" value="1"/>
</dbReference>
<dbReference type="EMBL" id="JAYJLD010000001">
    <property type="protein sequence ID" value="MEB3100265.1"/>
    <property type="molecule type" value="Genomic_DNA"/>
</dbReference>
<comment type="caution">
    <text evidence="7">The sequence shown here is derived from an EMBL/GenBank/DDBJ whole genome shotgun (WGS) entry which is preliminary data.</text>
</comment>
<protein>
    <submittedName>
        <fullName evidence="7">DUF92 domain-containing protein</fullName>
    </submittedName>
</protein>
<sequence>MMNVWIGLAGSMAIAGLAYWKQSLSGSGAAAAVVVGWLLYVTGSPAWYGTLIAFFLSSSFLSHYKKKLKKEAESGYAKSGKRDAGQVLANGGLAAACGLLHYLFPHPVWWMAFVGAMAAVNADTWATEIGGISRAQPRSIVTWKKVAAGTSGGVTWAGIAASAAGGLFIGMMSWLFLSLWPAQVGSSVLADGPSGLLSLSLLGLAGGISGSLADSFAGAKWQEMHRCRKCGKEIERTVHCGIPALRIRGLRGMNNEAVNLLASAVGAAAAVTAGMWLV</sequence>
<dbReference type="PANTHER" id="PTHR13353:SF5">
    <property type="entry name" value="TRANSMEMBRANE PROTEIN 19"/>
    <property type="match status" value="1"/>
</dbReference>
<comment type="similarity">
    <text evidence="2">Belongs to the TMEM19 family.</text>
</comment>
<evidence type="ECO:0000313" key="8">
    <source>
        <dbReference type="Proteomes" id="UP001310386"/>
    </source>
</evidence>
<accession>A0ABU5ZCN4</accession>
<gene>
    <name evidence="7" type="ORF">VF724_01155</name>
</gene>
<proteinExistence type="inferred from homology"/>
<feature type="transmembrane region" description="Helical" evidence="6">
    <location>
        <begin position="257"/>
        <end position="277"/>
    </location>
</feature>
<keyword evidence="4 6" id="KW-1133">Transmembrane helix</keyword>
<dbReference type="Proteomes" id="UP001310386">
    <property type="component" value="Unassembled WGS sequence"/>
</dbReference>
<organism evidence="7 8">
    <name type="scientific">Ferviditalea candida</name>
    <dbReference type="NCBI Taxonomy" id="3108399"/>
    <lineage>
        <taxon>Bacteria</taxon>
        <taxon>Bacillati</taxon>
        <taxon>Bacillota</taxon>
        <taxon>Bacilli</taxon>
        <taxon>Bacillales</taxon>
        <taxon>Paenibacillaceae</taxon>
        <taxon>Ferviditalea</taxon>
    </lineage>
</organism>
<keyword evidence="8" id="KW-1185">Reference proteome</keyword>
<comment type="subcellular location">
    <subcellularLocation>
        <location evidence="1">Membrane</location>
        <topology evidence="1">Multi-pass membrane protein</topology>
    </subcellularLocation>
</comment>
<feature type="transmembrane region" description="Helical" evidence="6">
    <location>
        <begin position="196"/>
        <end position="219"/>
    </location>
</feature>
<dbReference type="RefSeq" id="WP_371752363.1">
    <property type="nucleotide sequence ID" value="NZ_JAYJLD010000001.1"/>
</dbReference>
<dbReference type="PANTHER" id="PTHR13353">
    <property type="entry name" value="TRANSMEMBRANE PROTEIN 19"/>
    <property type="match status" value="1"/>
</dbReference>
<evidence type="ECO:0000256" key="6">
    <source>
        <dbReference type="SAM" id="Phobius"/>
    </source>
</evidence>
<dbReference type="InterPro" id="IPR002794">
    <property type="entry name" value="DUF92_TMEM19"/>
</dbReference>
<evidence type="ECO:0000256" key="4">
    <source>
        <dbReference type="ARBA" id="ARBA00022989"/>
    </source>
</evidence>
<evidence type="ECO:0000256" key="3">
    <source>
        <dbReference type="ARBA" id="ARBA00022692"/>
    </source>
</evidence>
<name>A0ABU5ZCN4_9BACL</name>
<feature type="transmembrane region" description="Helical" evidence="6">
    <location>
        <begin position="153"/>
        <end position="176"/>
    </location>
</feature>
<keyword evidence="3 6" id="KW-0812">Transmembrane</keyword>
<evidence type="ECO:0000256" key="5">
    <source>
        <dbReference type="ARBA" id="ARBA00023136"/>
    </source>
</evidence>
<evidence type="ECO:0000256" key="1">
    <source>
        <dbReference type="ARBA" id="ARBA00004141"/>
    </source>
</evidence>